<reference evidence="3" key="1">
    <citation type="submission" date="2008-04" db="EMBL/GenBank/DDBJ databases">
        <title>Complete sequence of chromosome of Nostoc punctiforme ATCC 29133.</title>
        <authorList>
            <consortium name="US DOE Joint Genome Institute"/>
            <person name="Copeland A."/>
            <person name="Lucas S."/>
            <person name="Lapidus A."/>
            <person name="Glavina del Rio T."/>
            <person name="Dalin E."/>
            <person name="Tice H."/>
            <person name="Pitluck S."/>
            <person name="Chain P."/>
            <person name="Malfatti S."/>
            <person name="Shin M."/>
            <person name="Vergez L."/>
            <person name="Schmutz J."/>
            <person name="Larimer F."/>
            <person name="Land M."/>
            <person name="Hauser L."/>
            <person name="Kyrpides N."/>
            <person name="Kim E."/>
            <person name="Meeks J.C."/>
            <person name="Elhai J."/>
            <person name="Campbell E.L."/>
            <person name="Thiel T."/>
            <person name="Longmire J."/>
            <person name="Potts M."/>
            <person name="Atlas R."/>
        </authorList>
    </citation>
    <scope>NUCLEOTIDE SEQUENCE [LARGE SCALE GENOMIC DNA]</scope>
    <source>
        <strain evidence="3">ATCC 29133 / PCC 73102</strain>
    </source>
</reference>
<dbReference type="InterPro" id="IPR011990">
    <property type="entry name" value="TPR-like_helical_dom_sf"/>
</dbReference>
<dbReference type="Gene3D" id="1.25.40.10">
    <property type="entry name" value="Tetratricopeptide repeat domain"/>
    <property type="match status" value="1"/>
</dbReference>
<evidence type="ECO:0000256" key="1">
    <source>
        <dbReference type="PROSITE-ProRule" id="PRU00339"/>
    </source>
</evidence>
<dbReference type="SUPFAM" id="SSF48452">
    <property type="entry name" value="TPR-like"/>
    <property type="match status" value="1"/>
</dbReference>
<dbReference type="Proteomes" id="UP000001191">
    <property type="component" value="Chromosome"/>
</dbReference>
<dbReference type="AlphaFoldDB" id="B2IXD7"/>
<protein>
    <submittedName>
        <fullName evidence="2">TPR repeat-containing protein</fullName>
    </submittedName>
</protein>
<gene>
    <name evidence="2" type="ordered locus">Npun_F1235</name>
</gene>
<accession>B2IXD7</accession>
<dbReference type="Pfam" id="PF00515">
    <property type="entry name" value="TPR_1"/>
    <property type="match status" value="1"/>
</dbReference>
<name>B2IXD7_NOSP7</name>
<evidence type="ECO:0000313" key="2">
    <source>
        <dbReference type="EMBL" id="ACC79959.1"/>
    </source>
</evidence>
<dbReference type="PROSITE" id="PS50005">
    <property type="entry name" value="TPR"/>
    <property type="match status" value="1"/>
</dbReference>
<evidence type="ECO:0000313" key="3">
    <source>
        <dbReference type="Proteomes" id="UP000001191"/>
    </source>
</evidence>
<proteinExistence type="predicted"/>
<feature type="repeat" description="TPR" evidence="1">
    <location>
        <begin position="4"/>
        <end position="37"/>
    </location>
</feature>
<dbReference type="EnsemblBacteria" id="ACC79959">
    <property type="protein sequence ID" value="ACC79959"/>
    <property type="gene ID" value="Npun_F1235"/>
</dbReference>
<dbReference type="HOGENOM" id="CLU_3155513_0_0_3"/>
<dbReference type="OrthoDB" id="476745at2"/>
<organism evidence="2 3">
    <name type="scientific">Nostoc punctiforme (strain ATCC 29133 / PCC 73102)</name>
    <dbReference type="NCBI Taxonomy" id="63737"/>
    <lineage>
        <taxon>Bacteria</taxon>
        <taxon>Bacillati</taxon>
        <taxon>Cyanobacteriota</taxon>
        <taxon>Cyanophyceae</taxon>
        <taxon>Nostocales</taxon>
        <taxon>Nostocaceae</taxon>
        <taxon>Nostoc</taxon>
    </lineage>
</organism>
<sequence length="48" mass="5221">MLNAQAYYNLGIALREQKKLDAAVAAYQKTLTLPEDNSIIPASAHNSC</sequence>
<dbReference type="EMBL" id="CP001037">
    <property type="protein sequence ID" value="ACC79959.1"/>
    <property type="molecule type" value="Genomic_DNA"/>
</dbReference>
<reference evidence="2 3" key="2">
    <citation type="journal article" date="2013" name="Plant Physiol.">
        <title>A Nostoc punctiforme Sugar Transporter Necessary to Establish a Cyanobacterium-Plant Symbiosis.</title>
        <authorList>
            <person name="Ekman M."/>
            <person name="Picossi S."/>
            <person name="Campbell E.L."/>
            <person name="Meeks J.C."/>
            <person name="Flores E."/>
        </authorList>
    </citation>
    <scope>NUCLEOTIDE SEQUENCE [LARGE SCALE GENOMIC DNA]</scope>
    <source>
        <strain evidence="3">ATCC 29133 / PCC 73102</strain>
    </source>
</reference>
<dbReference type="KEGG" id="npu:Npun_F1235"/>
<keyword evidence="1" id="KW-0802">TPR repeat</keyword>
<keyword evidence="3" id="KW-1185">Reference proteome</keyword>
<dbReference type="InterPro" id="IPR019734">
    <property type="entry name" value="TPR_rpt"/>
</dbReference>
<dbReference type="RefSeq" id="WP_012407980.1">
    <property type="nucleotide sequence ID" value="NC_010628.1"/>
</dbReference>
<dbReference type="SMART" id="SM00028">
    <property type="entry name" value="TPR"/>
    <property type="match status" value="1"/>
</dbReference>